<sequence length="168" mass="18713">MRRWILIAFGLLCAAALTQVPAFHQQYMQRLGGHVDELAAQVSAIDERAENVGKLRYDYIRDLIGNADASARQEGEYLLELVTRHVTLRNSLQRLENMPMLYLGGALLLECDPKIAMATLKALKPAVPLTMAGVGYGVAGFFIGYLGLIFLISLFHWRKVPVKEPEAQ</sequence>
<gene>
    <name evidence="3" type="ORF">EOI86_14595</name>
</gene>
<dbReference type="OrthoDB" id="193051at2"/>
<dbReference type="EMBL" id="SADE01000002">
    <property type="protein sequence ID" value="RVU36429.1"/>
    <property type="molecule type" value="Genomic_DNA"/>
</dbReference>
<dbReference type="InterPro" id="IPR022584">
    <property type="entry name" value="DUF2937"/>
</dbReference>
<feature type="signal peptide" evidence="2">
    <location>
        <begin position="1"/>
        <end position="24"/>
    </location>
</feature>
<organism evidence="3 4">
    <name type="scientific">Hwanghaeella grinnelliae</name>
    <dbReference type="NCBI Taxonomy" id="2500179"/>
    <lineage>
        <taxon>Bacteria</taxon>
        <taxon>Pseudomonadati</taxon>
        <taxon>Pseudomonadota</taxon>
        <taxon>Alphaproteobacteria</taxon>
        <taxon>Rhodospirillales</taxon>
        <taxon>Rhodospirillaceae</taxon>
        <taxon>Hwanghaeella</taxon>
    </lineage>
</organism>
<keyword evidence="1" id="KW-1133">Transmembrane helix</keyword>
<comment type="caution">
    <text evidence="3">The sequence shown here is derived from an EMBL/GenBank/DDBJ whole genome shotgun (WGS) entry which is preliminary data.</text>
</comment>
<dbReference type="Proteomes" id="UP000287447">
    <property type="component" value="Unassembled WGS sequence"/>
</dbReference>
<protein>
    <submittedName>
        <fullName evidence="3">DUF2937 family protein</fullName>
    </submittedName>
</protein>
<keyword evidence="2" id="KW-0732">Signal</keyword>
<keyword evidence="4" id="KW-1185">Reference proteome</keyword>
<evidence type="ECO:0000313" key="4">
    <source>
        <dbReference type="Proteomes" id="UP000287447"/>
    </source>
</evidence>
<evidence type="ECO:0000256" key="1">
    <source>
        <dbReference type="SAM" id="Phobius"/>
    </source>
</evidence>
<keyword evidence="1" id="KW-0472">Membrane</keyword>
<proteinExistence type="predicted"/>
<reference evidence="4" key="1">
    <citation type="submission" date="2019-01" db="EMBL/GenBank/DDBJ databases">
        <title>Gri0909 isolated from a small marine red alga.</title>
        <authorList>
            <person name="Kim J."/>
            <person name="Jeong S.E."/>
            <person name="Jeon C.O."/>
        </authorList>
    </citation>
    <scope>NUCLEOTIDE SEQUENCE [LARGE SCALE GENOMIC DNA]</scope>
    <source>
        <strain evidence="4">Gri0909</strain>
    </source>
</reference>
<dbReference type="AlphaFoldDB" id="A0A437QPQ0"/>
<dbReference type="Pfam" id="PF11157">
    <property type="entry name" value="DUF2937"/>
    <property type="match status" value="1"/>
</dbReference>
<accession>A0A437QPQ0</accession>
<feature type="chain" id="PRO_5019467897" evidence="2">
    <location>
        <begin position="25"/>
        <end position="168"/>
    </location>
</feature>
<evidence type="ECO:0000313" key="3">
    <source>
        <dbReference type="EMBL" id="RVU36429.1"/>
    </source>
</evidence>
<name>A0A437QPQ0_9PROT</name>
<keyword evidence="1" id="KW-0812">Transmembrane</keyword>
<feature type="transmembrane region" description="Helical" evidence="1">
    <location>
        <begin position="134"/>
        <end position="155"/>
    </location>
</feature>
<dbReference type="RefSeq" id="WP_127765905.1">
    <property type="nucleotide sequence ID" value="NZ_SADE01000002.1"/>
</dbReference>
<evidence type="ECO:0000256" key="2">
    <source>
        <dbReference type="SAM" id="SignalP"/>
    </source>
</evidence>